<dbReference type="KEGG" id="cbac:JI75_02770"/>
<dbReference type="InterPro" id="IPR007044">
    <property type="entry name" value="Cyclodeamin/CycHdrlase"/>
</dbReference>
<evidence type="ECO:0000259" key="1">
    <source>
        <dbReference type="Pfam" id="PF04961"/>
    </source>
</evidence>
<dbReference type="RefSeq" id="WP_039688551.1">
    <property type="nucleotide sequence ID" value="NZ_CP009302.1"/>
</dbReference>
<accession>A0A0A8B305</accession>
<evidence type="ECO:0000313" key="3">
    <source>
        <dbReference type="Proteomes" id="UP000031121"/>
    </source>
</evidence>
<dbReference type="AlphaFoldDB" id="A0A0A8B305"/>
<evidence type="ECO:0000313" key="2">
    <source>
        <dbReference type="EMBL" id="AJC11749.1"/>
    </source>
</evidence>
<dbReference type="InterPro" id="IPR036178">
    <property type="entry name" value="Formintransfe-cycloase-like_sf"/>
</dbReference>
<reference evidence="3" key="1">
    <citation type="submission" date="2014-08" db="EMBL/GenBank/DDBJ databases">
        <title>Coriobacteriaceae sp. complete genome.</title>
        <authorList>
            <person name="Looft T."/>
            <person name="Bayles D.O."/>
            <person name="Stanton T.B."/>
        </authorList>
    </citation>
    <scope>NUCLEOTIDE SEQUENCE [LARGE SCALE GENOMIC DNA]</scope>
    <source>
        <strain evidence="3">68-1-3</strain>
    </source>
</reference>
<feature type="domain" description="Cyclodeaminase/cyclohydrolase" evidence="1">
    <location>
        <begin position="8"/>
        <end position="183"/>
    </location>
</feature>
<dbReference type="Proteomes" id="UP000031121">
    <property type="component" value="Chromosome"/>
</dbReference>
<dbReference type="GO" id="GO:0003824">
    <property type="term" value="F:catalytic activity"/>
    <property type="evidence" value="ECO:0007669"/>
    <property type="project" value="InterPro"/>
</dbReference>
<dbReference type="EMBL" id="CP009302">
    <property type="protein sequence ID" value="AJC11749.1"/>
    <property type="molecule type" value="Genomic_DNA"/>
</dbReference>
<gene>
    <name evidence="2" type="ORF">JI75_02770</name>
</gene>
<sequence length="208" mass="21299">MTFRTDAIDDFSRKLASKDAVPGGGGAAALAGALGCDLAGMVGNLTIGKKKYADVEAEAAALVEEAAGLSAALKAAIDADAEAFAPLSRAYGIAKDDPDRERIMEAALKTACTPPLDIMRLAARGIAVHARMAQIGSRLALSDVGAGAALCRAALQSASLSVFINTKSMTDRACADQLESEADELLATYGPLADETLASVMDAVRSPR</sequence>
<dbReference type="HOGENOM" id="CLU_088419_0_1_11"/>
<dbReference type="SUPFAM" id="SSF101262">
    <property type="entry name" value="Methenyltetrahydrofolate cyclohydrolase-like"/>
    <property type="match status" value="1"/>
</dbReference>
<reference evidence="2 3" key="2">
    <citation type="journal article" date="2015" name="Genome Announc.">
        <title>Complete Genome Sequence of Coriobacteriaceae Strain 68-1-3, a Novel Mucus-Degrading Isolate from the Swine Intestinal Tract.</title>
        <authorList>
            <person name="Looft T."/>
            <person name="Bayles D.O."/>
            <person name="Alt D.P."/>
            <person name="Stanton T.B."/>
        </authorList>
    </citation>
    <scope>NUCLEOTIDE SEQUENCE [LARGE SCALE GENOMIC DNA]</scope>
    <source>
        <strain evidence="2 3">68-1-3</strain>
    </source>
</reference>
<dbReference type="Gene3D" id="1.20.120.680">
    <property type="entry name" value="Formiminotetrahydrofolate cyclodeaminase monomer, up-and-down helical bundle"/>
    <property type="match status" value="1"/>
</dbReference>
<protein>
    <recommendedName>
        <fullName evidence="1">Cyclodeaminase/cyclohydrolase domain-containing protein</fullName>
    </recommendedName>
</protein>
<name>A0A0A8B305_9ACTN</name>
<organism evidence="2 3">
    <name type="scientific">Berryella intestinalis</name>
    <dbReference type="NCBI Taxonomy" id="1531429"/>
    <lineage>
        <taxon>Bacteria</taxon>
        <taxon>Bacillati</taxon>
        <taxon>Actinomycetota</taxon>
        <taxon>Coriobacteriia</taxon>
        <taxon>Eggerthellales</taxon>
        <taxon>Eggerthellaceae</taxon>
        <taxon>Berryella</taxon>
    </lineage>
</organism>
<proteinExistence type="predicted"/>
<dbReference type="Pfam" id="PF04961">
    <property type="entry name" value="FTCD_C"/>
    <property type="match status" value="1"/>
</dbReference>
<keyword evidence="3" id="KW-1185">Reference proteome</keyword>
<dbReference type="STRING" id="1531429.JI75_02770"/>